<dbReference type="RefSeq" id="WP_310944333.1">
    <property type="nucleotide sequence ID" value="NZ_JARUIS010000031.1"/>
</dbReference>
<evidence type="ECO:0000313" key="2">
    <source>
        <dbReference type="Proteomes" id="UP001182303"/>
    </source>
</evidence>
<gene>
    <name evidence="1" type="ORF">P9J83_15770</name>
</gene>
<dbReference type="Proteomes" id="UP001182303">
    <property type="component" value="Unassembled WGS sequence"/>
</dbReference>
<sequence>MNLYQQRVLDARKEFLKLNKKQEKELLRIYQELAKQLSGEIDSCRTSSSKQHLSGIEEIVQAYMNELNSKLNNVIKSNIKSSSQIASTTSLAYYESITDDVKLKSMFNKSVINTSSSTVKKLVQGNYYADGKTLDKRIWNVTKSNAKDIDTLIKVNVARGANARKLAQHVEKYINPTKRIEAKTLEVGMNKSISYQAQRLARTSITHSFAETTIENAKKNPFNLGIKWNLSASHGIRMKGKTDECDDYDGKVFKPNEVPLQHPNCLCYFTQENEDIDKVIKELKNWNNGKFNLKLDKWLESYES</sequence>
<evidence type="ECO:0000313" key="1">
    <source>
        <dbReference type="EMBL" id="MDS1004942.1"/>
    </source>
</evidence>
<dbReference type="EMBL" id="JARUIS010000031">
    <property type="protein sequence ID" value="MDS1004942.1"/>
    <property type="molecule type" value="Genomic_DNA"/>
</dbReference>
<reference evidence="1" key="1">
    <citation type="submission" date="2023-04" db="EMBL/GenBank/DDBJ databases">
        <title>Assessment of the microbiological origin of a defect in Grana Padano cheese.</title>
        <authorList>
            <person name="Zago M."/>
            <person name="Rossetti L."/>
            <person name="Bonvini B."/>
            <person name="Carminati D."/>
            <person name="Giraffa G."/>
        </authorList>
    </citation>
    <scope>NUCLEOTIDE SEQUENCE</scope>
    <source>
        <strain evidence="1">4990</strain>
    </source>
</reference>
<name>A0AAE4JXB9_CLOSG</name>
<organism evidence="1 2">
    <name type="scientific">Clostridium sporogenes</name>
    <dbReference type="NCBI Taxonomy" id="1509"/>
    <lineage>
        <taxon>Bacteria</taxon>
        <taxon>Bacillati</taxon>
        <taxon>Bacillota</taxon>
        <taxon>Clostridia</taxon>
        <taxon>Eubacteriales</taxon>
        <taxon>Clostridiaceae</taxon>
        <taxon>Clostridium</taxon>
    </lineage>
</organism>
<comment type="caution">
    <text evidence="1">The sequence shown here is derived from an EMBL/GenBank/DDBJ whole genome shotgun (WGS) entry which is preliminary data.</text>
</comment>
<proteinExistence type="predicted"/>
<protein>
    <submittedName>
        <fullName evidence="1">Uncharacterized protein</fullName>
    </submittedName>
</protein>
<accession>A0AAE4JXB9</accession>
<dbReference type="AlphaFoldDB" id="A0AAE4JXB9"/>